<dbReference type="RefSeq" id="WP_386733151.1">
    <property type="nucleotide sequence ID" value="NZ_JBHSTP010000004.1"/>
</dbReference>
<evidence type="ECO:0000313" key="2">
    <source>
        <dbReference type="Proteomes" id="UP001596306"/>
    </source>
</evidence>
<sequence>MQTIIKAEQASDFLALVPHLAGFRPRNSIVLVAFRGKRTCGAMRFDLPEPNSTKVLKRIATTLIGMLCKIPGVDAVVPVAYTDERFGSDVIPYADFVDLLIWRAEQSGFLVRDALCVAADGWGSYLDPVCPRGGHPLDDIAASPVNDAIPSGRRRGAEDQTGTIAWPIADSAMRQRVGRALKRYQQIVDDPDALAMLSDELPEVIGIPALAEAALAWDPPSITADDAARLLFCLQRPPLRDAVLLQWAFGLAVGERALADNIRFIGGDESAAAEAGSLLWGEGPRPDPGRIEDAHVLLLELVVRAPKSARLAPLCMLAWLNWALGRSSRAGVFIDQAFAIEPGYGLAGVLHAMVHGGRLPEWAFDVPFFDEKAGS</sequence>
<keyword evidence="2" id="KW-1185">Reference proteome</keyword>
<dbReference type="Proteomes" id="UP001596306">
    <property type="component" value="Unassembled WGS sequence"/>
</dbReference>
<dbReference type="EMBL" id="JBHSTP010000004">
    <property type="protein sequence ID" value="MFC6357385.1"/>
    <property type="molecule type" value="Genomic_DNA"/>
</dbReference>
<dbReference type="InterPro" id="IPR025447">
    <property type="entry name" value="DUF4192"/>
</dbReference>
<protein>
    <submittedName>
        <fullName evidence="1">DUF4192 domain-containing protein</fullName>
    </submittedName>
</protein>
<organism evidence="1 2">
    <name type="scientific">Luethyella okanaganae</name>
    <dbReference type="NCBI Taxonomy" id="69372"/>
    <lineage>
        <taxon>Bacteria</taxon>
        <taxon>Bacillati</taxon>
        <taxon>Actinomycetota</taxon>
        <taxon>Actinomycetes</taxon>
        <taxon>Micrococcales</taxon>
        <taxon>Microbacteriaceae</taxon>
        <taxon>Luethyella</taxon>
    </lineage>
</organism>
<name>A0ABW1VL21_9MICO</name>
<proteinExistence type="predicted"/>
<reference evidence="2" key="1">
    <citation type="journal article" date="2019" name="Int. J. Syst. Evol. Microbiol.">
        <title>The Global Catalogue of Microorganisms (GCM) 10K type strain sequencing project: providing services to taxonomists for standard genome sequencing and annotation.</title>
        <authorList>
            <consortium name="The Broad Institute Genomics Platform"/>
            <consortium name="The Broad Institute Genome Sequencing Center for Infectious Disease"/>
            <person name="Wu L."/>
            <person name="Ma J."/>
        </authorList>
    </citation>
    <scope>NUCLEOTIDE SEQUENCE [LARGE SCALE GENOMIC DNA]</scope>
    <source>
        <strain evidence="2">CCUG 43304</strain>
    </source>
</reference>
<dbReference type="Pfam" id="PF13830">
    <property type="entry name" value="DUF4192"/>
    <property type="match status" value="2"/>
</dbReference>
<evidence type="ECO:0000313" key="1">
    <source>
        <dbReference type="EMBL" id="MFC6357385.1"/>
    </source>
</evidence>
<gene>
    <name evidence="1" type="ORF">ACFQB0_14840</name>
</gene>
<accession>A0ABW1VL21</accession>
<comment type="caution">
    <text evidence="1">The sequence shown here is derived from an EMBL/GenBank/DDBJ whole genome shotgun (WGS) entry which is preliminary data.</text>
</comment>